<evidence type="ECO:0000259" key="13">
    <source>
        <dbReference type="Pfam" id="PF00180"/>
    </source>
</evidence>
<feature type="binding site" evidence="11">
    <location>
        <position position="76"/>
    </location>
    <ligand>
        <name>NADP(+)</name>
        <dbReference type="ChEBI" id="CHEBI:58349"/>
    </ligand>
</feature>
<evidence type="ECO:0000256" key="9">
    <source>
        <dbReference type="ARBA" id="ARBA00023002"/>
    </source>
</evidence>
<comment type="similarity">
    <text evidence="2">Belongs to the isocitrate and isopropylmalate dehydrogenases family.</text>
</comment>
<sequence>MKDVIADAFLQQILLRPAEYDVIACMNLNGDYISDALAAQVGVSVSPRAPTSATSARCSKRLTVLRRSMPARTKVNPGSIILSAEMMLRHMQCSKPQT</sequence>
<dbReference type="PANTHER" id="PTHR43504:SF1">
    <property type="entry name" value="ISOCITRATE DEHYDROGENASE [NADP]"/>
    <property type="match status" value="1"/>
</dbReference>
<evidence type="ECO:0000313" key="14">
    <source>
        <dbReference type="EMBL" id="STT85892.1"/>
    </source>
</evidence>
<dbReference type="SUPFAM" id="SSF53659">
    <property type="entry name" value="Isocitrate/Isopropylmalate dehydrogenase-like"/>
    <property type="match status" value="1"/>
</dbReference>
<dbReference type="EC" id="1.1.1.42" evidence="4"/>
<comment type="subunit">
    <text evidence="3">Homodimer.</text>
</comment>
<dbReference type="InterPro" id="IPR024084">
    <property type="entry name" value="IsoPropMal-DH-like_dom"/>
</dbReference>
<name>A0A377XRW1_KLEPN</name>
<proteinExistence type="inferred from homology"/>
<dbReference type="AlphaFoldDB" id="A0A377XRW1"/>
<dbReference type="Gene3D" id="3.40.718.10">
    <property type="entry name" value="Isopropylmalate Dehydrogenase"/>
    <property type="match status" value="1"/>
</dbReference>
<dbReference type="InterPro" id="IPR004439">
    <property type="entry name" value="Isocitrate_DH_NADP_dimer_prok"/>
</dbReference>
<evidence type="ECO:0000256" key="4">
    <source>
        <dbReference type="ARBA" id="ARBA00013013"/>
    </source>
</evidence>
<protein>
    <recommendedName>
        <fullName evidence="4">isocitrate dehydrogenase (NADP(+))</fullName>
        <ecNumber evidence="4">1.1.1.42</ecNumber>
    </recommendedName>
</protein>
<reference evidence="14 15" key="1">
    <citation type="submission" date="2018-06" db="EMBL/GenBank/DDBJ databases">
        <authorList>
            <consortium name="Pathogen Informatics"/>
            <person name="Doyle S."/>
        </authorList>
    </citation>
    <scope>NUCLEOTIDE SEQUENCE [LARGE SCALE GENOMIC DNA]</scope>
    <source>
        <strain evidence="14 15">NCTC5047</strain>
    </source>
</reference>
<accession>A0A377XRW1</accession>
<comment type="cofactor">
    <cofactor evidence="1">
        <name>Mn(2+)</name>
        <dbReference type="ChEBI" id="CHEBI:29035"/>
    </cofactor>
</comment>
<keyword evidence="10 12" id="KW-0464">Manganese</keyword>
<dbReference type="Proteomes" id="UP000254340">
    <property type="component" value="Unassembled WGS sequence"/>
</dbReference>
<keyword evidence="6" id="KW-0479">Metal-binding</keyword>
<dbReference type="GO" id="GO:0046872">
    <property type="term" value="F:metal ion binding"/>
    <property type="evidence" value="ECO:0007669"/>
    <property type="project" value="UniProtKB-KW"/>
</dbReference>
<keyword evidence="7 12" id="KW-0460">Magnesium</keyword>
<evidence type="ECO:0000256" key="3">
    <source>
        <dbReference type="ARBA" id="ARBA00011738"/>
    </source>
</evidence>
<evidence type="ECO:0000256" key="12">
    <source>
        <dbReference type="PIRSR" id="PIRSR604439-3"/>
    </source>
</evidence>
<feature type="binding site" evidence="12">
    <location>
        <position position="31"/>
    </location>
    <ligand>
        <name>Mg(2+)</name>
        <dbReference type="ChEBI" id="CHEBI:18420"/>
    </ligand>
</feature>
<evidence type="ECO:0000256" key="5">
    <source>
        <dbReference type="ARBA" id="ARBA00022532"/>
    </source>
</evidence>
<feature type="domain" description="Isopropylmalate dehydrogenase-like" evidence="13">
    <location>
        <begin position="2"/>
        <end position="93"/>
    </location>
</feature>
<organism evidence="14 15">
    <name type="scientific">Klebsiella pneumoniae</name>
    <dbReference type="NCBI Taxonomy" id="573"/>
    <lineage>
        <taxon>Bacteria</taxon>
        <taxon>Pseudomonadati</taxon>
        <taxon>Pseudomonadota</taxon>
        <taxon>Gammaproteobacteria</taxon>
        <taxon>Enterobacterales</taxon>
        <taxon>Enterobacteriaceae</taxon>
        <taxon>Klebsiella/Raoultella group</taxon>
        <taxon>Klebsiella</taxon>
        <taxon>Klebsiella pneumoniae complex</taxon>
    </lineage>
</organism>
<evidence type="ECO:0000256" key="8">
    <source>
        <dbReference type="ARBA" id="ARBA00022857"/>
    </source>
</evidence>
<keyword evidence="5" id="KW-0816">Tricarboxylic acid cycle</keyword>
<evidence type="ECO:0000256" key="6">
    <source>
        <dbReference type="ARBA" id="ARBA00022723"/>
    </source>
</evidence>
<evidence type="ECO:0000256" key="10">
    <source>
        <dbReference type="ARBA" id="ARBA00023211"/>
    </source>
</evidence>
<evidence type="ECO:0000256" key="2">
    <source>
        <dbReference type="ARBA" id="ARBA00007769"/>
    </source>
</evidence>
<keyword evidence="8 11" id="KW-0521">NADP</keyword>
<evidence type="ECO:0000256" key="11">
    <source>
        <dbReference type="PIRSR" id="PIRSR604439-2"/>
    </source>
</evidence>
<dbReference type="GO" id="GO:0006099">
    <property type="term" value="P:tricarboxylic acid cycle"/>
    <property type="evidence" value="ECO:0007669"/>
    <property type="project" value="UniProtKB-KW"/>
</dbReference>
<evidence type="ECO:0000313" key="15">
    <source>
        <dbReference type="Proteomes" id="UP000254340"/>
    </source>
</evidence>
<evidence type="ECO:0000256" key="7">
    <source>
        <dbReference type="ARBA" id="ARBA00022842"/>
    </source>
</evidence>
<dbReference type="GO" id="GO:0004450">
    <property type="term" value="F:isocitrate dehydrogenase (NADP+) activity"/>
    <property type="evidence" value="ECO:0007669"/>
    <property type="project" value="UniProtKB-EC"/>
</dbReference>
<gene>
    <name evidence="14" type="primary">icd_3</name>
    <name evidence="14" type="ORF">NCTC5047_06985</name>
</gene>
<dbReference type="EMBL" id="UGLH01000006">
    <property type="protein sequence ID" value="STT85892.1"/>
    <property type="molecule type" value="Genomic_DNA"/>
</dbReference>
<dbReference type="Pfam" id="PF00180">
    <property type="entry name" value="Iso_dh"/>
    <property type="match status" value="1"/>
</dbReference>
<keyword evidence="9 14" id="KW-0560">Oxidoreductase</keyword>
<dbReference type="PANTHER" id="PTHR43504">
    <property type="entry name" value="ISOCITRATE DEHYDROGENASE [NADP]"/>
    <property type="match status" value="1"/>
</dbReference>
<comment type="cofactor">
    <cofactor evidence="12">
        <name>Mg(2+)</name>
        <dbReference type="ChEBI" id="CHEBI:18420"/>
    </cofactor>
    <cofactor evidence="12">
        <name>Mn(2+)</name>
        <dbReference type="ChEBI" id="CHEBI:29035"/>
    </cofactor>
    <text evidence="12">Binds 1 Mg(2+) or Mn(2+) ion per subunit.</text>
</comment>
<evidence type="ECO:0000256" key="1">
    <source>
        <dbReference type="ARBA" id="ARBA00001936"/>
    </source>
</evidence>